<evidence type="ECO:0000256" key="1">
    <source>
        <dbReference type="ARBA" id="ARBA00004141"/>
    </source>
</evidence>
<evidence type="ECO:0000256" key="4">
    <source>
        <dbReference type="ARBA" id="ARBA00022692"/>
    </source>
</evidence>
<evidence type="ECO:0000256" key="3">
    <source>
        <dbReference type="ARBA" id="ARBA00022448"/>
    </source>
</evidence>
<dbReference type="PANTHER" id="PTHR48086">
    <property type="entry name" value="SODIUM/PROLINE SYMPORTER-RELATED"/>
    <property type="match status" value="1"/>
</dbReference>
<dbReference type="PROSITE" id="PS50283">
    <property type="entry name" value="NA_SOLUT_SYMP_3"/>
    <property type="match status" value="1"/>
</dbReference>
<evidence type="ECO:0000256" key="7">
    <source>
        <dbReference type="RuleBase" id="RU362091"/>
    </source>
</evidence>
<proteinExistence type="inferred from homology"/>
<dbReference type="EMBL" id="BMJD01000018">
    <property type="protein sequence ID" value="GGB45699.1"/>
    <property type="molecule type" value="Genomic_DNA"/>
</dbReference>
<dbReference type="GO" id="GO:0022857">
    <property type="term" value="F:transmembrane transporter activity"/>
    <property type="evidence" value="ECO:0007669"/>
    <property type="project" value="InterPro"/>
</dbReference>
<dbReference type="Gene3D" id="1.20.1730.10">
    <property type="entry name" value="Sodium/glucose cotransporter"/>
    <property type="match status" value="1"/>
</dbReference>
<keyword evidence="10" id="KW-1185">Reference proteome</keyword>
<protein>
    <submittedName>
        <fullName evidence="9">Sodium:proline symporter</fullName>
    </submittedName>
</protein>
<keyword evidence="5 8" id="KW-1133">Transmembrane helix</keyword>
<evidence type="ECO:0000256" key="2">
    <source>
        <dbReference type="ARBA" id="ARBA00006434"/>
    </source>
</evidence>
<organism evidence="9 10">
    <name type="scientific">Lentibacillus populi</name>
    <dbReference type="NCBI Taxonomy" id="1827502"/>
    <lineage>
        <taxon>Bacteria</taxon>
        <taxon>Bacillati</taxon>
        <taxon>Bacillota</taxon>
        <taxon>Bacilli</taxon>
        <taxon>Bacillales</taxon>
        <taxon>Bacillaceae</taxon>
        <taxon>Lentibacillus</taxon>
    </lineage>
</organism>
<dbReference type="InterPro" id="IPR038377">
    <property type="entry name" value="Na/Glc_symporter_sf"/>
</dbReference>
<evidence type="ECO:0000256" key="6">
    <source>
        <dbReference type="ARBA" id="ARBA00023136"/>
    </source>
</evidence>
<feature type="transmembrane region" description="Helical" evidence="8">
    <location>
        <begin position="6"/>
        <end position="25"/>
    </location>
</feature>
<keyword evidence="4 8" id="KW-0812">Transmembrane</keyword>
<feature type="transmembrane region" description="Helical" evidence="8">
    <location>
        <begin position="75"/>
        <end position="96"/>
    </location>
</feature>
<accession>A0A9W5TYA8</accession>
<reference evidence="9" key="1">
    <citation type="journal article" date="2014" name="Int. J. Syst. Evol. Microbiol.">
        <title>Complete genome sequence of Corynebacterium casei LMG S-19264T (=DSM 44701T), isolated from a smear-ripened cheese.</title>
        <authorList>
            <consortium name="US DOE Joint Genome Institute (JGI-PGF)"/>
            <person name="Walter F."/>
            <person name="Albersmeier A."/>
            <person name="Kalinowski J."/>
            <person name="Ruckert C."/>
        </authorList>
    </citation>
    <scope>NUCLEOTIDE SEQUENCE</scope>
    <source>
        <strain evidence="9">CGMCC 1.15454</strain>
    </source>
</reference>
<reference evidence="9" key="2">
    <citation type="submission" date="2020-09" db="EMBL/GenBank/DDBJ databases">
        <authorList>
            <person name="Sun Q."/>
            <person name="Zhou Y."/>
        </authorList>
    </citation>
    <scope>NUCLEOTIDE SEQUENCE</scope>
    <source>
        <strain evidence="9">CGMCC 1.15454</strain>
    </source>
</reference>
<feature type="transmembrane region" description="Helical" evidence="8">
    <location>
        <begin position="222"/>
        <end position="243"/>
    </location>
</feature>
<comment type="caution">
    <text evidence="9">The sequence shown here is derived from an EMBL/GenBank/DDBJ whole genome shotgun (WGS) entry which is preliminary data.</text>
</comment>
<dbReference type="PANTHER" id="PTHR48086:SF7">
    <property type="entry name" value="SODIUM-SOLUTE SYMPORTER-RELATED"/>
    <property type="match status" value="1"/>
</dbReference>
<feature type="transmembrane region" description="Helical" evidence="8">
    <location>
        <begin position="264"/>
        <end position="289"/>
    </location>
</feature>
<dbReference type="CDD" id="cd10322">
    <property type="entry name" value="SLC5sbd"/>
    <property type="match status" value="1"/>
</dbReference>
<keyword evidence="6 8" id="KW-0472">Membrane</keyword>
<name>A0A9W5TYA8_9BACI</name>
<feature type="transmembrane region" description="Helical" evidence="8">
    <location>
        <begin position="309"/>
        <end position="335"/>
    </location>
</feature>
<dbReference type="InterPro" id="IPR001734">
    <property type="entry name" value="Na/solute_symporter"/>
</dbReference>
<feature type="transmembrane region" description="Helical" evidence="8">
    <location>
        <begin position="417"/>
        <end position="434"/>
    </location>
</feature>
<evidence type="ECO:0000313" key="9">
    <source>
        <dbReference type="EMBL" id="GGB45699.1"/>
    </source>
</evidence>
<keyword evidence="3" id="KW-0813">Transport</keyword>
<dbReference type="Pfam" id="PF00474">
    <property type="entry name" value="SSF"/>
    <property type="match status" value="1"/>
</dbReference>
<feature type="transmembrane region" description="Helical" evidence="8">
    <location>
        <begin position="117"/>
        <end position="145"/>
    </location>
</feature>
<gene>
    <name evidence="9" type="ORF">GCM10011409_24100</name>
</gene>
<comment type="similarity">
    <text evidence="2 7">Belongs to the sodium:solute symporter (SSF) (TC 2.A.21) family.</text>
</comment>
<evidence type="ECO:0000313" key="10">
    <source>
        <dbReference type="Proteomes" id="UP000621492"/>
    </source>
</evidence>
<sequence length="477" mass="51263">MNATFVILLCSIVVLSGAAIFSIWIGRRNKSSENWSVGGRSLPIYVVAGTQFATGVGGGVLVAHIGIGYSAGWSAVTYNVLYSIGIILLVLLANWLKEQKFTTMPEIFKKLYGEHKIMMSIVTFLAIVVPFGWLCTQLVAFGSLFTEITGINFTLLILFFAAISLLFVLPGGLASVAWTDFIFGCLMIIMTVISGFYILDLAGGWSEITSKVPGNMVNLPEGLGAVGTTTIVFWILAIFPGALTNQMSYQRIYAASSPSVAKKGFIIAAIVGVISGIWASFMGIAVYSMNPDLTDPEMASGWFLTQIPLWFMALYGSFIIATIMSTVSSAVQSVVVNITTDIYQSYVNPNASDRKLLTLSRLMSVVVIALAVVLALYYPKALGWLVATYAYSASGLLVPIFGGFILRKSNRLSAKSAIGSMALGVLSAAVAQIVGTEIPYVAFGILGSLVGFIVFTYMFDDKSKSKEIVTDKEEVQI</sequence>
<feature type="transmembrane region" description="Helical" evidence="8">
    <location>
        <begin position="440"/>
        <end position="459"/>
    </location>
</feature>
<dbReference type="RefSeq" id="WP_155555468.1">
    <property type="nucleotide sequence ID" value="NZ_BMJD01000018.1"/>
</dbReference>
<evidence type="ECO:0000256" key="8">
    <source>
        <dbReference type="SAM" id="Phobius"/>
    </source>
</evidence>
<evidence type="ECO:0000256" key="5">
    <source>
        <dbReference type="ARBA" id="ARBA00022989"/>
    </source>
</evidence>
<dbReference type="InterPro" id="IPR050277">
    <property type="entry name" value="Sodium:Solute_Symporter"/>
</dbReference>
<dbReference type="AlphaFoldDB" id="A0A9W5TYA8"/>
<feature type="transmembrane region" description="Helical" evidence="8">
    <location>
        <begin position="384"/>
        <end position="405"/>
    </location>
</feature>
<feature type="transmembrane region" description="Helical" evidence="8">
    <location>
        <begin position="151"/>
        <end position="169"/>
    </location>
</feature>
<dbReference type="Proteomes" id="UP000621492">
    <property type="component" value="Unassembled WGS sequence"/>
</dbReference>
<dbReference type="GO" id="GO:0005886">
    <property type="term" value="C:plasma membrane"/>
    <property type="evidence" value="ECO:0007669"/>
    <property type="project" value="TreeGrafter"/>
</dbReference>
<comment type="subcellular location">
    <subcellularLocation>
        <location evidence="1">Membrane</location>
        <topology evidence="1">Multi-pass membrane protein</topology>
    </subcellularLocation>
</comment>
<feature type="transmembrane region" description="Helical" evidence="8">
    <location>
        <begin position="181"/>
        <end position="202"/>
    </location>
</feature>
<feature type="transmembrane region" description="Helical" evidence="8">
    <location>
        <begin position="45"/>
        <end position="69"/>
    </location>
</feature>
<feature type="transmembrane region" description="Helical" evidence="8">
    <location>
        <begin position="356"/>
        <end position="378"/>
    </location>
</feature>